<evidence type="ECO:0000313" key="4">
    <source>
        <dbReference type="Proteomes" id="UP000295793"/>
    </source>
</evidence>
<reference evidence="3 4" key="1">
    <citation type="submission" date="2019-03" db="EMBL/GenBank/DDBJ databases">
        <title>Genomic Encyclopedia of Archaeal and Bacterial Type Strains, Phase II (KMG-II): from individual species to whole genera.</title>
        <authorList>
            <person name="Goeker M."/>
        </authorList>
    </citation>
    <scope>NUCLEOTIDE SEQUENCE [LARGE SCALE GENOMIC DNA]</scope>
    <source>
        <strain evidence="3 4">DSM 15388</strain>
    </source>
</reference>
<dbReference type="EMBL" id="SLZR01000006">
    <property type="protein sequence ID" value="TCS41432.1"/>
    <property type="molecule type" value="Genomic_DNA"/>
</dbReference>
<evidence type="ECO:0000259" key="2">
    <source>
        <dbReference type="Pfam" id="PF10675"/>
    </source>
</evidence>
<feature type="domain" description="DUF2489" evidence="2">
    <location>
        <begin position="13"/>
        <end position="140"/>
    </location>
</feature>
<evidence type="ECO:0000256" key="1">
    <source>
        <dbReference type="SAM" id="Coils"/>
    </source>
</evidence>
<dbReference type="InterPro" id="IPR019617">
    <property type="entry name" value="DUF2489"/>
</dbReference>
<keyword evidence="4" id="KW-1185">Reference proteome</keyword>
<dbReference type="Pfam" id="PF10675">
    <property type="entry name" value="DUF2489"/>
    <property type="match status" value="1"/>
</dbReference>
<dbReference type="OrthoDB" id="5740155at2"/>
<sequence length="150" mass="17397">MLLVMTIFAIGVVLALAAYAYYLTMKVKQQERQTAELKQKRQAAEKEKQDYLIESLRVISAAALKEELSASEAVIRCKMLLDGMALTEEQWQPYRVLQEVFSKVCEFDTHEARKALSKDERRRQDQAREAIEQAYKSDLDLCFRKLTTIE</sequence>
<evidence type="ECO:0000313" key="3">
    <source>
        <dbReference type="EMBL" id="TCS41432.1"/>
    </source>
</evidence>
<proteinExistence type="predicted"/>
<dbReference type="RefSeq" id="WP_132701403.1">
    <property type="nucleotide sequence ID" value="NZ_SLZR01000006.1"/>
</dbReference>
<keyword evidence="1" id="KW-0175">Coiled coil</keyword>
<protein>
    <submittedName>
        <fullName evidence="3">Uncharacterized protein DUF2489</fullName>
    </submittedName>
</protein>
<organism evidence="3 4">
    <name type="scientific">Reinekea marinisedimentorum</name>
    <dbReference type="NCBI Taxonomy" id="230495"/>
    <lineage>
        <taxon>Bacteria</taxon>
        <taxon>Pseudomonadati</taxon>
        <taxon>Pseudomonadota</taxon>
        <taxon>Gammaproteobacteria</taxon>
        <taxon>Oceanospirillales</taxon>
        <taxon>Saccharospirillaceae</taxon>
        <taxon>Reinekea</taxon>
    </lineage>
</organism>
<name>A0A4R3I869_9GAMM</name>
<accession>A0A4R3I869</accession>
<dbReference type="Proteomes" id="UP000295793">
    <property type="component" value="Unassembled WGS sequence"/>
</dbReference>
<gene>
    <name evidence="3" type="ORF">BCF53_106163</name>
</gene>
<comment type="caution">
    <text evidence="3">The sequence shown here is derived from an EMBL/GenBank/DDBJ whole genome shotgun (WGS) entry which is preliminary data.</text>
</comment>
<dbReference type="AlphaFoldDB" id="A0A4R3I869"/>
<feature type="coiled-coil region" evidence="1">
    <location>
        <begin position="27"/>
        <end position="54"/>
    </location>
</feature>